<organism evidence="1">
    <name type="scientific">Rhizophora mucronata</name>
    <name type="common">Asiatic mangrove</name>
    <dbReference type="NCBI Taxonomy" id="61149"/>
    <lineage>
        <taxon>Eukaryota</taxon>
        <taxon>Viridiplantae</taxon>
        <taxon>Streptophyta</taxon>
        <taxon>Embryophyta</taxon>
        <taxon>Tracheophyta</taxon>
        <taxon>Spermatophyta</taxon>
        <taxon>Magnoliopsida</taxon>
        <taxon>eudicotyledons</taxon>
        <taxon>Gunneridae</taxon>
        <taxon>Pentapetalae</taxon>
        <taxon>rosids</taxon>
        <taxon>fabids</taxon>
        <taxon>Malpighiales</taxon>
        <taxon>Rhizophoraceae</taxon>
        <taxon>Rhizophora</taxon>
    </lineage>
</organism>
<name>A0A2P2NFH3_RHIMU</name>
<proteinExistence type="predicted"/>
<protein>
    <submittedName>
        <fullName evidence="1">Uncharacterized protein</fullName>
    </submittedName>
</protein>
<dbReference type="AlphaFoldDB" id="A0A2P2NFH3"/>
<reference evidence="1" key="1">
    <citation type="submission" date="2018-02" db="EMBL/GenBank/DDBJ databases">
        <title>Rhizophora mucronata_Transcriptome.</title>
        <authorList>
            <person name="Meera S.P."/>
            <person name="Sreeshan A."/>
            <person name="Augustine A."/>
        </authorList>
    </citation>
    <scope>NUCLEOTIDE SEQUENCE</scope>
    <source>
        <tissue evidence="1">Leaf</tissue>
    </source>
</reference>
<accession>A0A2P2NFH3</accession>
<sequence length="24" mass="3065">MPKIKTRRWKLSFVRMIYFCALYI</sequence>
<evidence type="ECO:0000313" key="1">
    <source>
        <dbReference type="EMBL" id="MBX41214.1"/>
    </source>
</evidence>
<dbReference type="EMBL" id="GGEC01060730">
    <property type="protein sequence ID" value="MBX41214.1"/>
    <property type="molecule type" value="Transcribed_RNA"/>
</dbReference>